<dbReference type="GO" id="GO:0000722">
    <property type="term" value="P:telomere maintenance via recombination"/>
    <property type="evidence" value="ECO:0007669"/>
    <property type="project" value="TreeGrafter"/>
</dbReference>
<dbReference type="GO" id="GO:0005657">
    <property type="term" value="C:replication fork"/>
    <property type="evidence" value="ECO:0007669"/>
    <property type="project" value="TreeGrafter"/>
</dbReference>
<feature type="region of interest" description="Disordered" evidence="1">
    <location>
        <begin position="347"/>
        <end position="375"/>
    </location>
</feature>
<dbReference type="InterPro" id="IPR049428">
    <property type="entry name" value="RecA-like_N"/>
</dbReference>
<evidence type="ECO:0000313" key="4">
    <source>
        <dbReference type="Proteomes" id="UP000037923"/>
    </source>
</evidence>
<dbReference type="PANTHER" id="PTHR46487">
    <property type="entry name" value="DNA REPAIR PROTEIN XRCC3"/>
    <property type="match status" value="1"/>
</dbReference>
<dbReference type="GeneID" id="26904893"/>
<sequence length="435" mass="45555">MEREAFALLTRCAACLSLRGQQSPSQAMGPSRQGDTTHSGGSLSTLHGCSTFSLLRTSAGPLSLIGPAAPYWCSTGCVGLDRALGGGGFRSGWVTEVYGEAGAGKTQLGLQCLLQQSAHDLCKSAAALCLAHNPQFAALRLLQQQQQQNTQSTQGMVQRCNEAFHVESVKAARCAVVYLVSEEVPTSRLGPLAAAAVRRAVRAVQLHPLITSLPSGIVEAVMRSVRQTCTDTMVLSCLQIRHIASMQELLRLVEPHAAAAPPPSSPGEGRSSCSLSDAVRMLSGSLGRALIVLDSIAAAVVAGQADIHGIAQTDASVAAIATQLRCAAARHNWCVVGINQVRATRHHSTGSSCTQFKRTRSPTSSSSLSSSGFSADGSHTVVPALGLAWSSASQCRVHLRKSLSLGVRQLILRQSPAHPPSQASYVITQNGIEDA</sequence>
<dbReference type="EMBL" id="LGTL01000008">
    <property type="protein sequence ID" value="KPA80329.1"/>
    <property type="molecule type" value="Genomic_DNA"/>
</dbReference>
<organism evidence="3 4">
    <name type="scientific">Leptomonas pyrrhocoris</name>
    <name type="common">Firebug parasite</name>
    <dbReference type="NCBI Taxonomy" id="157538"/>
    <lineage>
        <taxon>Eukaryota</taxon>
        <taxon>Discoba</taxon>
        <taxon>Euglenozoa</taxon>
        <taxon>Kinetoplastea</taxon>
        <taxon>Metakinetoplastina</taxon>
        <taxon>Trypanosomatida</taxon>
        <taxon>Trypanosomatidae</taxon>
        <taxon>Leishmaniinae</taxon>
        <taxon>Leptomonas</taxon>
    </lineage>
</organism>
<accession>A0A0M9G1L9</accession>
<dbReference type="GO" id="GO:0090656">
    <property type="term" value="P:t-circle formation"/>
    <property type="evidence" value="ECO:0007669"/>
    <property type="project" value="TreeGrafter"/>
</dbReference>
<dbReference type="Pfam" id="PF00154">
    <property type="entry name" value="RecA_N"/>
    <property type="match status" value="1"/>
</dbReference>
<reference evidence="3 4" key="1">
    <citation type="submission" date="2015-07" db="EMBL/GenBank/DDBJ databases">
        <title>High-quality genome of monoxenous trypanosomatid Leptomonas pyrrhocoris.</title>
        <authorList>
            <person name="Flegontov P."/>
            <person name="Butenko A."/>
            <person name="Firsov S."/>
            <person name="Vlcek C."/>
            <person name="Logacheva M.D."/>
            <person name="Field M."/>
            <person name="Filatov D."/>
            <person name="Flegontova O."/>
            <person name="Gerasimov E."/>
            <person name="Jackson A.P."/>
            <person name="Kelly S."/>
            <person name="Opperdoes F."/>
            <person name="O'Reilly A."/>
            <person name="Votypka J."/>
            <person name="Yurchenko V."/>
            <person name="Lukes J."/>
        </authorList>
    </citation>
    <scope>NUCLEOTIDE SEQUENCE [LARGE SCALE GENOMIC DNA]</scope>
    <source>
        <strain evidence="3">H10</strain>
    </source>
</reference>
<feature type="compositionally biased region" description="Low complexity" evidence="1">
    <location>
        <begin position="361"/>
        <end position="375"/>
    </location>
</feature>
<dbReference type="GO" id="GO:0071140">
    <property type="term" value="P:resolution of mitotic recombination intermediates"/>
    <property type="evidence" value="ECO:0007669"/>
    <property type="project" value="TreeGrafter"/>
</dbReference>
<dbReference type="InterPro" id="IPR027417">
    <property type="entry name" value="P-loop_NTPase"/>
</dbReference>
<keyword evidence="4" id="KW-1185">Reference proteome</keyword>
<dbReference type="Proteomes" id="UP000037923">
    <property type="component" value="Unassembled WGS sequence"/>
</dbReference>
<feature type="region of interest" description="Disordered" evidence="1">
    <location>
        <begin position="22"/>
        <end position="41"/>
    </location>
</feature>
<proteinExistence type="predicted"/>
<evidence type="ECO:0000313" key="3">
    <source>
        <dbReference type="EMBL" id="KPA80329.1"/>
    </source>
</evidence>
<gene>
    <name evidence="3" type="ORF">ABB37_04602</name>
</gene>
<dbReference type="OrthoDB" id="1861185at2759"/>
<dbReference type="GO" id="GO:0045003">
    <property type="term" value="P:double-strand break repair via synthesis-dependent strand annealing"/>
    <property type="evidence" value="ECO:0007669"/>
    <property type="project" value="TreeGrafter"/>
</dbReference>
<protein>
    <recommendedName>
        <fullName evidence="2">RecA-like N-terminal domain-containing protein</fullName>
    </recommendedName>
</protein>
<dbReference type="SUPFAM" id="SSF52540">
    <property type="entry name" value="P-loop containing nucleoside triphosphate hydrolases"/>
    <property type="match status" value="1"/>
</dbReference>
<comment type="caution">
    <text evidence="3">The sequence shown here is derived from an EMBL/GenBank/DDBJ whole genome shotgun (WGS) entry which is preliminary data.</text>
</comment>
<dbReference type="RefSeq" id="XP_015658768.1">
    <property type="nucleotide sequence ID" value="XM_015802324.1"/>
</dbReference>
<dbReference type="OMA" id="RCAVVYL"/>
<evidence type="ECO:0000259" key="2">
    <source>
        <dbReference type="Pfam" id="PF00154"/>
    </source>
</evidence>
<dbReference type="AlphaFoldDB" id="A0A0M9G1L9"/>
<dbReference type="PANTHER" id="PTHR46487:SF1">
    <property type="entry name" value="DNA REPAIR PROTEIN XRCC3"/>
    <property type="match status" value="1"/>
</dbReference>
<evidence type="ECO:0000256" key="1">
    <source>
        <dbReference type="SAM" id="MobiDB-lite"/>
    </source>
</evidence>
<dbReference type="VEuPathDB" id="TriTrypDB:LpyrH10_08_0510"/>
<dbReference type="GO" id="GO:0000400">
    <property type="term" value="F:four-way junction DNA binding"/>
    <property type="evidence" value="ECO:0007669"/>
    <property type="project" value="TreeGrafter"/>
</dbReference>
<name>A0A0M9G1L9_LEPPY</name>
<dbReference type="Gene3D" id="3.40.50.300">
    <property type="entry name" value="P-loop containing nucleotide triphosphate hydrolases"/>
    <property type="match status" value="1"/>
</dbReference>
<dbReference type="GO" id="GO:0033065">
    <property type="term" value="C:Rad51C-XRCC3 complex"/>
    <property type="evidence" value="ECO:0007669"/>
    <property type="project" value="TreeGrafter"/>
</dbReference>
<feature type="domain" description="RecA-like N-terminal" evidence="2">
    <location>
        <begin position="73"/>
        <end position="117"/>
    </location>
</feature>